<evidence type="ECO:0000313" key="2">
    <source>
        <dbReference type="EMBL" id="CAK7274890.1"/>
    </source>
</evidence>
<sequence length="267" mass="29130">MPAPFTVLVFSKTVAYRHKSIEAGIRAFQALAEASVNTHHPFVVEASEDAEAIFTTTNLARYRVIVLLQASGVFLTSEQLAVLEAQVRLGQTGVVGIHAALGALQSTTVDPAGFYGRLLGGVFTEHPVPQLGRVIIKAPKHPVVLPFLARVSSSYEASAPEPSFSHFDEWYNYQPSSCAVISANHKLTDAFFAESQSRLSILLAADETTYEGGKHGENHPVAWLWPDFENTGTRVYYTALGHFAESYSDDVFVAHLKNAVLWAAKLL</sequence>
<proteinExistence type="predicted"/>
<dbReference type="PANTHER" id="PTHR40469:SF2">
    <property type="entry name" value="GALACTOSE-BINDING DOMAIN-LIKE SUPERFAMILY PROTEIN"/>
    <property type="match status" value="1"/>
</dbReference>
<evidence type="ECO:0000313" key="3">
    <source>
        <dbReference type="Proteomes" id="UP001642501"/>
    </source>
</evidence>
<dbReference type="EMBL" id="CAWUOM010000189">
    <property type="protein sequence ID" value="CAK7274890.1"/>
    <property type="molecule type" value="Genomic_DNA"/>
</dbReference>
<gene>
    <name evidence="2" type="ORF">SEPCBS57363_006396</name>
</gene>
<name>A0ABP0E2V0_9PEZI</name>
<dbReference type="Proteomes" id="UP001642501">
    <property type="component" value="Unassembled WGS sequence"/>
</dbReference>
<dbReference type="Gene3D" id="3.40.50.880">
    <property type="match status" value="1"/>
</dbReference>
<protein>
    <recommendedName>
        <fullName evidence="1">ThuA-like domain-containing protein</fullName>
    </recommendedName>
</protein>
<reference evidence="2 3" key="1">
    <citation type="submission" date="2024-01" db="EMBL/GenBank/DDBJ databases">
        <authorList>
            <person name="Allen C."/>
            <person name="Tagirdzhanova G."/>
        </authorList>
    </citation>
    <scope>NUCLEOTIDE SEQUENCE [LARGE SCALE GENOMIC DNA]</scope>
    <source>
        <strain evidence="2 3">CBS 573.63</strain>
    </source>
</reference>
<comment type="caution">
    <text evidence="2">The sequence shown here is derived from an EMBL/GenBank/DDBJ whole genome shotgun (WGS) entry which is preliminary data.</text>
</comment>
<dbReference type="InterPro" id="IPR029062">
    <property type="entry name" value="Class_I_gatase-like"/>
</dbReference>
<dbReference type="SUPFAM" id="SSF52317">
    <property type="entry name" value="Class I glutamine amidotransferase-like"/>
    <property type="match status" value="1"/>
</dbReference>
<accession>A0ABP0E2V0</accession>
<keyword evidence="3" id="KW-1185">Reference proteome</keyword>
<evidence type="ECO:0000259" key="1">
    <source>
        <dbReference type="Pfam" id="PF06283"/>
    </source>
</evidence>
<organism evidence="2 3">
    <name type="scientific">Sporothrix epigloea</name>
    <dbReference type="NCBI Taxonomy" id="1892477"/>
    <lineage>
        <taxon>Eukaryota</taxon>
        <taxon>Fungi</taxon>
        <taxon>Dikarya</taxon>
        <taxon>Ascomycota</taxon>
        <taxon>Pezizomycotina</taxon>
        <taxon>Sordariomycetes</taxon>
        <taxon>Sordariomycetidae</taxon>
        <taxon>Ophiostomatales</taxon>
        <taxon>Ophiostomataceae</taxon>
        <taxon>Sporothrix</taxon>
    </lineage>
</organism>
<feature type="domain" description="ThuA-like" evidence="1">
    <location>
        <begin position="7"/>
        <end position="263"/>
    </location>
</feature>
<dbReference type="PANTHER" id="PTHR40469">
    <property type="entry name" value="SECRETED GLYCOSYL HYDROLASE"/>
    <property type="match status" value="1"/>
</dbReference>
<dbReference type="Pfam" id="PF06283">
    <property type="entry name" value="ThuA"/>
    <property type="match status" value="1"/>
</dbReference>
<dbReference type="InterPro" id="IPR029010">
    <property type="entry name" value="ThuA-like"/>
</dbReference>